<accession>A0ACB8UBD8</accession>
<proteinExistence type="predicted"/>
<dbReference type="Proteomes" id="UP001055072">
    <property type="component" value="Unassembled WGS sequence"/>
</dbReference>
<comment type="caution">
    <text evidence="1">The sequence shown here is derived from an EMBL/GenBank/DDBJ whole genome shotgun (WGS) entry which is preliminary data.</text>
</comment>
<sequence length="280" mass="31368">MANTFAQRMAIGKDTMARSESITQSVPGASLESVFFHEQIAPESLPPPNADSTLVRVKVVNSDSFTAARNIMKEFPKAHGGTAVLNLASDAEPAGGWAESFYRTQEEALCYSSTLYATLKPSYYPWPNLGPQSIKGIYSPAIVIFKDDLANSCVELPREEWRLVSVITVAAPRGPRLKDDERLGQVFKYEADLLCLREKIKLVYRMAVKYKQEYLVLAAMGCGAYRCPPRQVAEEMKATLMQPEFKGRFREIVFAVYSKPDQGYDSNFEIFSEVFNEVTI</sequence>
<gene>
    <name evidence="1" type="ORF">BDY19DRAFT_1066984</name>
</gene>
<evidence type="ECO:0000313" key="1">
    <source>
        <dbReference type="EMBL" id="KAI0091575.1"/>
    </source>
</evidence>
<keyword evidence="2" id="KW-1185">Reference proteome</keyword>
<name>A0ACB8UBD8_9APHY</name>
<dbReference type="EMBL" id="MU274905">
    <property type="protein sequence ID" value="KAI0091575.1"/>
    <property type="molecule type" value="Genomic_DNA"/>
</dbReference>
<organism evidence="1 2">
    <name type="scientific">Irpex rosettiformis</name>
    <dbReference type="NCBI Taxonomy" id="378272"/>
    <lineage>
        <taxon>Eukaryota</taxon>
        <taxon>Fungi</taxon>
        <taxon>Dikarya</taxon>
        <taxon>Basidiomycota</taxon>
        <taxon>Agaricomycotina</taxon>
        <taxon>Agaricomycetes</taxon>
        <taxon>Polyporales</taxon>
        <taxon>Irpicaceae</taxon>
        <taxon>Irpex</taxon>
    </lineage>
</organism>
<reference evidence="1" key="1">
    <citation type="journal article" date="2021" name="Environ. Microbiol.">
        <title>Gene family expansions and transcriptome signatures uncover fungal adaptations to wood decay.</title>
        <authorList>
            <person name="Hage H."/>
            <person name="Miyauchi S."/>
            <person name="Viragh M."/>
            <person name="Drula E."/>
            <person name="Min B."/>
            <person name="Chaduli D."/>
            <person name="Navarro D."/>
            <person name="Favel A."/>
            <person name="Norest M."/>
            <person name="Lesage-Meessen L."/>
            <person name="Balint B."/>
            <person name="Merenyi Z."/>
            <person name="de Eugenio L."/>
            <person name="Morin E."/>
            <person name="Martinez A.T."/>
            <person name="Baldrian P."/>
            <person name="Stursova M."/>
            <person name="Martinez M.J."/>
            <person name="Novotny C."/>
            <person name="Magnuson J.K."/>
            <person name="Spatafora J.W."/>
            <person name="Maurice S."/>
            <person name="Pangilinan J."/>
            <person name="Andreopoulos W."/>
            <person name="LaButti K."/>
            <person name="Hundley H."/>
            <person name="Na H."/>
            <person name="Kuo A."/>
            <person name="Barry K."/>
            <person name="Lipzen A."/>
            <person name="Henrissat B."/>
            <person name="Riley R."/>
            <person name="Ahrendt S."/>
            <person name="Nagy L.G."/>
            <person name="Grigoriev I.V."/>
            <person name="Martin F."/>
            <person name="Rosso M.N."/>
        </authorList>
    </citation>
    <scope>NUCLEOTIDE SEQUENCE</scope>
    <source>
        <strain evidence="1">CBS 384.51</strain>
    </source>
</reference>
<evidence type="ECO:0000313" key="2">
    <source>
        <dbReference type="Proteomes" id="UP001055072"/>
    </source>
</evidence>
<protein>
    <submittedName>
        <fullName evidence="1">Uncharacterized protein</fullName>
    </submittedName>
</protein>